<organism evidence="10 11">
    <name type="scientific">Sphaeroforma arctica JP610</name>
    <dbReference type="NCBI Taxonomy" id="667725"/>
    <lineage>
        <taxon>Eukaryota</taxon>
        <taxon>Ichthyosporea</taxon>
        <taxon>Ichthyophonida</taxon>
        <taxon>Sphaeroforma</taxon>
    </lineage>
</organism>
<dbReference type="InterPro" id="IPR007271">
    <property type="entry name" value="Nuc_sug_transpt"/>
</dbReference>
<dbReference type="Pfam" id="PF04142">
    <property type="entry name" value="Nuc_sug_transp"/>
    <property type="match status" value="1"/>
</dbReference>
<evidence type="ECO:0000256" key="8">
    <source>
        <dbReference type="ARBA" id="ARBA00023136"/>
    </source>
</evidence>
<comment type="subcellular location">
    <subcellularLocation>
        <location evidence="1">Golgi apparatus membrane</location>
        <topology evidence="1">Multi-pass membrane protein</topology>
    </subcellularLocation>
</comment>
<reference evidence="10 11" key="1">
    <citation type="submission" date="2011-02" db="EMBL/GenBank/DDBJ databases">
        <title>The Genome Sequence of Sphaeroforma arctica JP610.</title>
        <authorList>
            <consortium name="The Broad Institute Genome Sequencing Platform"/>
            <person name="Russ C."/>
            <person name="Cuomo C."/>
            <person name="Young S.K."/>
            <person name="Zeng Q."/>
            <person name="Gargeya S."/>
            <person name="Alvarado L."/>
            <person name="Berlin A."/>
            <person name="Chapman S.B."/>
            <person name="Chen Z."/>
            <person name="Freedman E."/>
            <person name="Gellesch M."/>
            <person name="Goldberg J."/>
            <person name="Griggs A."/>
            <person name="Gujja S."/>
            <person name="Heilman E."/>
            <person name="Heiman D."/>
            <person name="Howarth C."/>
            <person name="Mehta T."/>
            <person name="Neiman D."/>
            <person name="Pearson M."/>
            <person name="Roberts A."/>
            <person name="Saif S."/>
            <person name="Shea T."/>
            <person name="Shenoy N."/>
            <person name="Sisk P."/>
            <person name="Stolte C."/>
            <person name="Sykes S."/>
            <person name="White J."/>
            <person name="Yandava C."/>
            <person name="Burger G."/>
            <person name="Gray M.W."/>
            <person name="Holland P.W.H."/>
            <person name="King N."/>
            <person name="Lang F.B.F."/>
            <person name="Roger A.J."/>
            <person name="Ruiz-Trillo I."/>
            <person name="Haas B."/>
            <person name="Nusbaum C."/>
            <person name="Birren B."/>
        </authorList>
    </citation>
    <scope>NUCLEOTIDE SEQUENCE [LARGE SCALE GENOMIC DNA]</scope>
    <source>
        <strain evidence="10 11">JP610</strain>
    </source>
</reference>
<keyword evidence="6 9" id="KW-1133">Transmembrane helix</keyword>
<evidence type="ECO:0000256" key="9">
    <source>
        <dbReference type="SAM" id="Phobius"/>
    </source>
</evidence>
<dbReference type="OrthoDB" id="408493at2759"/>
<dbReference type="GO" id="GO:0000139">
    <property type="term" value="C:Golgi membrane"/>
    <property type="evidence" value="ECO:0007669"/>
    <property type="project" value="UniProtKB-SubCell"/>
</dbReference>
<feature type="transmembrane region" description="Helical" evidence="9">
    <location>
        <begin position="36"/>
        <end position="59"/>
    </location>
</feature>
<dbReference type="Proteomes" id="UP000054560">
    <property type="component" value="Unassembled WGS sequence"/>
</dbReference>
<dbReference type="STRING" id="667725.A0A0L0FIU7"/>
<evidence type="ECO:0000256" key="4">
    <source>
        <dbReference type="ARBA" id="ARBA00022597"/>
    </source>
</evidence>
<keyword evidence="7" id="KW-0333">Golgi apparatus</keyword>
<proteinExistence type="inferred from homology"/>
<keyword evidence="4" id="KW-0762">Sugar transport</keyword>
<keyword evidence="11" id="KW-1185">Reference proteome</keyword>
<feature type="transmembrane region" description="Helical" evidence="9">
    <location>
        <begin position="141"/>
        <end position="159"/>
    </location>
</feature>
<feature type="transmembrane region" description="Helical" evidence="9">
    <location>
        <begin position="171"/>
        <end position="191"/>
    </location>
</feature>
<protein>
    <submittedName>
        <fullName evidence="10">UDP-N-acetylglucosamine transporter</fullName>
    </submittedName>
</protein>
<evidence type="ECO:0000256" key="2">
    <source>
        <dbReference type="ARBA" id="ARBA00009976"/>
    </source>
</evidence>
<dbReference type="PANTHER" id="PTHR10231">
    <property type="entry name" value="NUCLEOTIDE-SUGAR TRANSMEMBRANE TRANSPORTER"/>
    <property type="match status" value="1"/>
</dbReference>
<dbReference type="PIRSF" id="PIRSF005799">
    <property type="entry name" value="UDP-gal_transpt"/>
    <property type="match status" value="1"/>
</dbReference>
<sequence>TANESQIKKLSLVALVVQNTAVVIFMRASRLTKGDMYITSTAVVTGELMKLLVCIGIIFKERRFDVQATTQHLKEQIFDNLADTMKLSVPAIMYTLQGNLLYVAISNLDAATYQVTYQLKILTTAIFSVWMLGKHLTNFKWLSLFILMSGVALVQIPTGDTKKEVIVGNQMLGLFAVLAACCSSGFAGVYFEKILKGTSASIWIRNVQLGSFGFIIGMVVVAINDYSAVVQNGFFYGYTPLVWLVITLQAAGGLIIAVVVKYADNILKGFATSVSIILASIISVIFFDFQPTTLFLLGASMVIGAVGMYSRPDPPAAPVLPTEMLLK</sequence>
<keyword evidence="5 9" id="KW-0812">Transmembrane</keyword>
<accession>A0A0L0FIU7</accession>
<evidence type="ECO:0000313" key="11">
    <source>
        <dbReference type="Proteomes" id="UP000054560"/>
    </source>
</evidence>
<feature type="transmembrane region" description="Helical" evidence="9">
    <location>
        <begin position="266"/>
        <end position="287"/>
    </location>
</feature>
<comment type="similarity">
    <text evidence="2">Belongs to the nucleotide-sugar transporter family. SLC35A subfamily.</text>
</comment>
<gene>
    <name evidence="10" type="ORF">SARC_11524</name>
</gene>
<evidence type="ECO:0000313" key="10">
    <source>
        <dbReference type="EMBL" id="KNC75958.1"/>
    </source>
</evidence>
<feature type="transmembrane region" description="Helical" evidence="9">
    <location>
        <begin position="235"/>
        <end position="259"/>
    </location>
</feature>
<dbReference type="GeneID" id="25912028"/>
<dbReference type="GO" id="GO:0015165">
    <property type="term" value="F:pyrimidine nucleotide-sugar transmembrane transporter activity"/>
    <property type="evidence" value="ECO:0007669"/>
    <property type="project" value="InterPro"/>
</dbReference>
<evidence type="ECO:0000256" key="7">
    <source>
        <dbReference type="ARBA" id="ARBA00023034"/>
    </source>
</evidence>
<evidence type="ECO:0000256" key="3">
    <source>
        <dbReference type="ARBA" id="ARBA00022448"/>
    </source>
</evidence>
<evidence type="ECO:0000256" key="1">
    <source>
        <dbReference type="ARBA" id="ARBA00004653"/>
    </source>
</evidence>
<dbReference type="FunFam" id="1.10.3730.20:FF:000037">
    <property type="entry name" value="Nucleotide Sugar TransPorter family"/>
    <property type="match status" value="1"/>
</dbReference>
<evidence type="ECO:0000256" key="6">
    <source>
        <dbReference type="ARBA" id="ARBA00022989"/>
    </source>
</evidence>
<keyword evidence="8 9" id="KW-0472">Membrane</keyword>
<feature type="transmembrane region" description="Helical" evidence="9">
    <location>
        <begin position="203"/>
        <end position="223"/>
    </location>
</feature>
<evidence type="ECO:0000256" key="5">
    <source>
        <dbReference type="ARBA" id="ARBA00022692"/>
    </source>
</evidence>
<feature type="non-terminal residue" evidence="10">
    <location>
        <position position="1"/>
    </location>
</feature>
<keyword evidence="3" id="KW-0813">Transport</keyword>
<dbReference type="EMBL" id="KQ243332">
    <property type="protein sequence ID" value="KNC75958.1"/>
    <property type="molecule type" value="Genomic_DNA"/>
</dbReference>
<dbReference type="RefSeq" id="XP_014149860.1">
    <property type="nucleotide sequence ID" value="XM_014294385.1"/>
</dbReference>
<dbReference type="SUPFAM" id="SSF103481">
    <property type="entry name" value="Multidrug resistance efflux transporter EmrE"/>
    <property type="match status" value="1"/>
</dbReference>
<dbReference type="NCBIfam" id="TIGR00803">
    <property type="entry name" value="nst"/>
    <property type="match status" value="1"/>
</dbReference>
<dbReference type="eggNOG" id="KOG2234">
    <property type="taxonomic scope" value="Eukaryota"/>
</dbReference>
<dbReference type="InterPro" id="IPR037185">
    <property type="entry name" value="EmrE-like"/>
</dbReference>
<dbReference type="AlphaFoldDB" id="A0A0L0FIU7"/>
<name>A0A0L0FIU7_9EUKA</name>